<dbReference type="SUPFAM" id="SSF50156">
    <property type="entry name" value="PDZ domain-like"/>
    <property type="match status" value="1"/>
</dbReference>
<feature type="compositionally biased region" description="Basic and acidic residues" evidence="2">
    <location>
        <begin position="1"/>
        <end position="25"/>
    </location>
</feature>
<evidence type="ECO:0000313" key="5">
    <source>
        <dbReference type="Proteomes" id="UP000887578"/>
    </source>
</evidence>
<keyword evidence="1" id="KW-0479">Metal-binding</keyword>
<protein>
    <submittedName>
        <fullName evidence="6">SWIM-type domain-containing protein</fullName>
    </submittedName>
</protein>
<dbReference type="AlphaFoldDB" id="A0A914Q7R8"/>
<dbReference type="InterPro" id="IPR007527">
    <property type="entry name" value="Znf_SWIM"/>
</dbReference>
<dbReference type="PROSITE" id="PS50966">
    <property type="entry name" value="ZF_SWIM"/>
    <property type="match status" value="1"/>
</dbReference>
<dbReference type="PANTHER" id="PTHR31669">
    <property type="entry name" value="PROTEIN FAR1-RELATED SEQUENCE 10-RELATED"/>
    <property type="match status" value="1"/>
</dbReference>
<dbReference type="Gene3D" id="2.30.42.10">
    <property type="match status" value="1"/>
</dbReference>
<sequence>MLKKRISDYTRHERESCEPFFKDKNQNAPTHTLLFLQPNDVPPVKTYFSDSDDQPDSNDEDNAYNDPLGDSVSDDALGVDSELIESEDENVIVDADAVTQFDPVVDFNDRKEGYQYLSLKVSSSNNTPIGLKCEPRHGKILIVAVQPSSKAEEAGLKVNDIILAVDGVFDVDLMGNLMRENIAKNAFVKLFIERPEEEIRRADKRPMIDINLDSSAEVIQQECDKRIDDEVVPPSAKKKRGKAAVYVFMENIETLDELKSKAKEQSLKFNKTREQVSYYLCNISDCLYKWKVTLNEELKYAIYETEDGHSHGETSRSNGLPQNIKDLVKERLTGNESTNPEAVLQACRNIGIRTLPTSKQVKNHVAYAKKNMVPFCGDLSFDDVMKLVKDVLDDEPDLMEFKHIINEENPSKTDFGMIFTCLSLLEKQRGQNHAMVDGTFKLIYKGFVVLLIGYSDINRHVHVTGVAIVSSETTNAFRWLFEYFKSNEHFPEEWHPLEVMADNSKAISAAIAVVFPNAVRRNCFFHVLKACDCKFKELRLSNDEIKSIKAEIYKLALHAFVEHFDIAAAALVEEWRSSENENIVAFANYFFNQYCQINKLWYAANGGGCRTDNAIEVTNKWIKVVFINRRLPLMQAVHKIKLYLVQARDKNYGVEEVTVTNAEWVAAYDFRRQTRVRHDPGRNCYFLRRSGSTFTNEEFVDFLDSMDAINWNNEDVQNFQENIAVVAPSVIYENEYTCNCPVGALRKLCKHVITVEVILGKRQFPPIPPMRQCLTDCGRNKAGRPRKHSAALSRN</sequence>
<dbReference type="InterPro" id="IPR001478">
    <property type="entry name" value="PDZ"/>
</dbReference>
<feature type="domain" description="SWIM-type" evidence="4">
    <location>
        <begin position="723"/>
        <end position="760"/>
    </location>
</feature>
<accession>A0A914Q7R8</accession>
<feature type="compositionally biased region" description="Acidic residues" evidence="2">
    <location>
        <begin position="50"/>
        <end position="63"/>
    </location>
</feature>
<evidence type="ECO:0000259" key="4">
    <source>
        <dbReference type="PROSITE" id="PS50966"/>
    </source>
</evidence>
<feature type="region of interest" description="Disordered" evidence="2">
    <location>
        <begin position="44"/>
        <end position="72"/>
    </location>
</feature>
<dbReference type="GO" id="GO:0006355">
    <property type="term" value="P:regulation of DNA-templated transcription"/>
    <property type="evidence" value="ECO:0007669"/>
    <property type="project" value="InterPro"/>
</dbReference>
<dbReference type="Proteomes" id="UP000887578">
    <property type="component" value="Unplaced"/>
</dbReference>
<evidence type="ECO:0000313" key="6">
    <source>
        <dbReference type="WBParaSite" id="PDA_v2.g25077.t1"/>
    </source>
</evidence>
<evidence type="ECO:0000256" key="1">
    <source>
        <dbReference type="PROSITE-ProRule" id="PRU00325"/>
    </source>
</evidence>
<dbReference type="InterPro" id="IPR041489">
    <property type="entry name" value="PDZ_6"/>
</dbReference>
<feature type="domain" description="PDZ" evidence="3">
    <location>
        <begin position="116"/>
        <end position="167"/>
    </location>
</feature>
<dbReference type="InterPro" id="IPR018289">
    <property type="entry name" value="MULE_transposase_dom"/>
</dbReference>
<dbReference type="WBParaSite" id="PDA_v2.g25077.t1">
    <property type="protein sequence ID" value="PDA_v2.g25077.t1"/>
    <property type="gene ID" value="PDA_v2.g25077"/>
</dbReference>
<dbReference type="GO" id="GO:0008270">
    <property type="term" value="F:zinc ion binding"/>
    <property type="evidence" value="ECO:0007669"/>
    <property type="project" value="UniProtKB-KW"/>
</dbReference>
<feature type="region of interest" description="Disordered" evidence="2">
    <location>
        <begin position="1"/>
        <end position="29"/>
    </location>
</feature>
<dbReference type="PROSITE" id="PS50106">
    <property type="entry name" value="PDZ"/>
    <property type="match status" value="1"/>
</dbReference>
<organism evidence="5 6">
    <name type="scientific">Panagrolaimus davidi</name>
    <dbReference type="NCBI Taxonomy" id="227884"/>
    <lineage>
        <taxon>Eukaryota</taxon>
        <taxon>Metazoa</taxon>
        <taxon>Ecdysozoa</taxon>
        <taxon>Nematoda</taxon>
        <taxon>Chromadorea</taxon>
        <taxon>Rhabditida</taxon>
        <taxon>Tylenchina</taxon>
        <taxon>Panagrolaimomorpha</taxon>
        <taxon>Panagrolaimoidea</taxon>
        <taxon>Panagrolaimidae</taxon>
        <taxon>Panagrolaimus</taxon>
    </lineage>
</organism>
<dbReference type="InterPro" id="IPR036034">
    <property type="entry name" value="PDZ_sf"/>
</dbReference>
<dbReference type="InterPro" id="IPR031052">
    <property type="entry name" value="FHY3/FAR1"/>
</dbReference>
<evidence type="ECO:0000259" key="3">
    <source>
        <dbReference type="PROSITE" id="PS50106"/>
    </source>
</evidence>
<keyword evidence="1" id="KW-0862">Zinc</keyword>
<name>A0A914Q7R8_9BILA</name>
<dbReference type="SMART" id="SM00228">
    <property type="entry name" value="PDZ"/>
    <property type="match status" value="1"/>
</dbReference>
<dbReference type="Pfam" id="PF17820">
    <property type="entry name" value="PDZ_6"/>
    <property type="match status" value="1"/>
</dbReference>
<keyword evidence="5" id="KW-1185">Reference proteome</keyword>
<reference evidence="6" key="1">
    <citation type="submission" date="2022-11" db="UniProtKB">
        <authorList>
            <consortium name="WormBaseParasite"/>
        </authorList>
    </citation>
    <scope>IDENTIFICATION</scope>
</reference>
<dbReference type="PANTHER" id="PTHR31669:SF251">
    <property type="entry name" value="PROTEIN FAR1-RELATED SEQUENCE"/>
    <property type="match status" value="1"/>
</dbReference>
<dbReference type="Pfam" id="PF10551">
    <property type="entry name" value="MULE"/>
    <property type="match status" value="1"/>
</dbReference>
<keyword evidence="1" id="KW-0863">Zinc-finger</keyword>
<evidence type="ECO:0000256" key="2">
    <source>
        <dbReference type="SAM" id="MobiDB-lite"/>
    </source>
</evidence>
<proteinExistence type="predicted"/>